<dbReference type="InterPro" id="IPR006091">
    <property type="entry name" value="Acyl-CoA_Oxase/DH_mid-dom"/>
</dbReference>
<evidence type="ECO:0000259" key="8">
    <source>
        <dbReference type="Pfam" id="PF02770"/>
    </source>
</evidence>
<dbReference type="InterPro" id="IPR009100">
    <property type="entry name" value="AcylCoA_DH/oxidase_NM_dom_sf"/>
</dbReference>
<dbReference type="Pfam" id="PF02770">
    <property type="entry name" value="Acyl-CoA_dh_M"/>
    <property type="match status" value="1"/>
</dbReference>
<dbReference type="RefSeq" id="WP_137096248.1">
    <property type="nucleotide sequence ID" value="NZ_SWMS01000015.1"/>
</dbReference>
<name>A0ABY2RZL8_9PSEU</name>
<dbReference type="Proteomes" id="UP000309992">
    <property type="component" value="Unassembled WGS sequence"/>
</dbReference>
<dbReference type="InterPro" id="IPR046373">
    <property type="entry name" value="Acyl-CoA_Oxase/DH_mid-dom_sf"/>
</dbReference>
<dbReference type="SUPFAM" id="SSF56645">
    <property type="entry name" value="Acyl-CoA dehydrogenase NM domain-like"/>
    <property type="match status" value="1"/>
</dbReference>
<feature type="domain" description="Acyl-CoA dehydrogenase/oxidase C-terminal" evidence="7">
    <location>
        <begin position="243"/>
        <end position="398"/>
    </location>
</feature>
<evidence type="ECO:0000256" key="2">
    <source>
        <dbReference type="ARBA" id="ARBA00009347"/>
    </source>
</evidence>
<dbReference type="PANTHER" id="PTHR43292">
    <property type="entry name" value="ACYL-COA DEHYDROGENASE"/>
    <property type="match status" value="1"/>
</dbReference>
<keyword evidence="11" id="KW-1185">Reference proteome</keyword>
<comment type="cofactor">
    <cofactor evidence="1 6">
        <name>FAD</name>
        <dbReference type="ChEBI" id="CHEBI:57692"/>
    </cofactor>
</comment>
<dbReference type="EMBL" id="SWMS01000015">
    <property type="protein sequence ID" value="TKG66729.1"/>
    <property type="molecule type" value="Genomic_DNA"/>
</dbReference>
<evidence type="ECO:0000259" key="9">
    <source>
        <dbReference type="Pfam" id="PF02771"/>
    </source>
</evidence>
<evidence type="ECO:0000259" key="7">
    <source>
        <dbReference type="Pfam" id="PF00441"/>
    </source>
</evidence>
<evidence type="ECO:0000256" key="5">
    <source>
        <dbReference type="ARBA" id="ARBA00023002"/>
    </source>
</evidence>
<evidence type="ECO:0000256" key="3">
    <source>
        <dbReference type="ARBA" id="ARBA00022630"/>
    </source>
</evidence>
<dbReference type="Gene3D" id="1.20.140.10">
    <property type="entry name" value="Butyryl-CoA Dehydrogenase, subunit A, domain 3"/>
    <property type="match status" value="1"/>
</dbReference>
<evidence type="ECO:0000256" key="6">
    <source>
        <dbReference type="RuleBase" id="RU362125"/>
    </source>
</evidence>
<comment type="caution">
    <text evidence="10">The sequence shown here is derived from an EMBL/GenBank/DDBJ whole genome shotgun (WGS) entry which is preliminary data.</text>
</comment>
<dbReference type="InterPro" id="IPR052161">
    <property type="entry name" value="Mycobact_Acyl-CoA_DH"/>
</dbReference>
<comment type="similarity">
    <text evidence="2 6">Belongs to the acyl-CoA dehydrogenase family.</text>
</comment>
<dbReference type="PANTHER" id="PTHR43292:SF3">
    <property type="entry name" value="ACYL-COA DEHYDROGENASE FADE29"/>
    <property type="match status" value="1"/>
</dbReference>
<dbReference type="Pfam" id="PF02771">
    <property type="entry name" value="Acyl-CoA_dh_N"/>
    <property type="match status" value="1"/>
</dbReference>
<keyword evidence="4 6" id="KW-0274">FAD</keyword>
<dbReference type="Gene3D" id="2.40.110.10">
    <property type="entry name" value="Butyryl-CoA Dehydrogenase, subunit A, domain 2"/>
    <property type="match status" value="1"/>
</dbReference>
<gene>
    <name evidence="10" type="ORF">FCN18_25045</name>
</gene>
<protein>
    <submittedName>
        <fullName evidence="10">Acyl-CoA dehydrogenase</fullName>
    </submittedName>
</protein>
<evidence type="ECO:0000256" key="1">
    <source>
        <dbReference type="ARBA" id="ARBA00001974"/>
    </source>
</evidence>
<evidence type="ECO:0000313" key="10">
    <source>
        <dbReference type="EMBL" id="TKG66729.1"/>
    </source>
</evidence>
<accession>A0ABY2RZL8</accession>
<proteinExistence type="inferred from homology"/>
<feature type="domain" description="Acyl-CoA dehydrogenase/oxidase N-terminal" evidence="9">
    <location>
        <begin position="57"/>
        <end position="134"/>
    </location>
</feature>
<dbReference type="SUPFAM" id="SSF47203">
    <property type="entry name" value="Acyl-CoA dehydrogenase C-terminal domain-like"/>
    <property type="match status" value="1"/>
</dbReference>
<keyword evidence="5 6" id="KW-0560">Oxidoreductase</keyword>
<reference evidence="10 11" key="1">
    <citation type="journal article" date="2015" name="Antonie Van Leeuwenhoek">
        <title>Prauserella endophytica sp. nov., an endophytic actinobacterium isolated from Tamarix taklamakanensis.</title>
        <authorList>
            <person name="Liu J.M."/>
            <person name="Habden X."/>
            <person name="Guo L."/>
            <person name="Tuo L."/>
            <person name="Jiang Z.K."/>
            <person name="Liu S.W."/>
            <person name="Liu X.F."/>
            <person name="Chen L."/>
            <person name="Li R.F."/>
            <person name="Zhang Y.Q."/>
            <person name="Sun C.H."/>
        </authorList>
    </citation>
    <scope>NUCLEOTIDE SEQUENCE [LARGE SCALE GENOMIC DNA]</scope>
    <source>
        <strain evidence="10 11">CGMCC 4.7182</strain>
    </source>
</reference>
<dbReference type="InterPro" id="IPR037069">
    <property type="entry name" value="AcylCoA_DH/ox_N_sf"/>
</dbReference>
<dbReference type="InterPro" id="IPR013786">
    <property type="entry name" value="AcylCoA_DH/ox_N"/>
</dbReference>
<evidence type="ECO:0000256" key="4">
    <source>
        <dbReference type="ARBA" id="ARBA00022827"/>
    </source>
</evidence>
<dbReference type="Pfam" id="PF00441">
    <property type="entry name" value="Acyl-CoA_dh_1"/>
    <property type="match status" value="1"/>
</dbReference>
<dbReference type="InterPro" id="IPR036250">
    <property type="entry name" value="AcylCo_DH-like_C"/>
</dbReference>
<organism evidence="10 11">
    <name type="scientific">Prauserella endophytica</name>
    <dbReference type="NCBI Taxonomy" id="1592324"/>
    <lineage>
        <taxon>Bacteria</taxon>
        <taxon>Bacillati</taxon>
        <taxon>Actinomycetota</taxon>
        <taxon>Actinomycetes</taxon>
        <taxon>Pseudonocardiales</taxon>
        <taxon>Pseudonocardiaceae</taxon>
        <taxon>Prauserella</taxon>
        <taxon>Prauserella coralliicola group</taxon>
    </lineage>
</organism>
<keyword evidence="3 6" id="KW-0285">Flavoprotein</keyword>
<dbReference type="Gene3D" id="1.10.540.10">
    <property type="entry name" value="Acyl-CoA dehydrogenase/oxidase, N-terminal domain"/>
    <property type="match status" value="1"/>
</dbReference>
<sequence>MRIGFTSEQERLRAHLREYFAELMTPERREGLASEGSGGTANEGVAGGGEYGDGVAYKEIVRQLGRDGWLAIGWPEAYGGQERSMLDQLVFTDEAAIAGVPVPFLTINTVGPTIMRFGTEEQKAFYLPRIAAGELHFSIGYSEPGAGTDLASLRTRAVRDGDEYVINGQKMWTSLIEYADYVWLAARTDPDAPRHKGLSMLVVPTSAEGFSWTKVRTVAGPGTSATYYDDVRVPVSARIAEENAGWPLITNQLNHERVALTSAAPLASALADVLAWARETKQPDGSRVIDAEWVRTHLARVHAHTEYLKLRNWRIAWAAAQSELSPAEASGTKVFGTELATEAYRLLMEVLGAGAVVREGSPGALLRGRIERAHRSALILTFGGGTNEIQRDIVAATALGLPVSR</sequence>
<dbReference type="InterPro" id="IPR009075">
    <property type="entry name" value="AcylCo_DH/oxidase_C"/>
</dbReference>
<evidence type="ECO:0000313" key="11">
    <source>
        <dbReference type="Proteomes" id="UP000309992"/>
    </source>
</evidence>
<feature type="domain" description="Acyl-CoA oxidase/dehydrogenase middle" evidence="8">
    <location>
        <begin position="139"/>
        <end position="222"/>
    </location>
</feature>